<keyword evidence="7" id="KW-1185">Reference proteome</keyword>
<evidence type="ECO:0000259" key="5">
    <source>
        <dbReference type="Pfam" id="PF00890"/>
    </source>
</evidence>
<comment type="cofactor">
    <cofactor evidence="1">
        <name>FAD</name>
        <dbReference type="ChEBI" id="CHEBI:57692"/>
    </cofactor>
</comment>
<dbReference type="InterPro" id="IPR036188">
    <property type="entry name" value="FAD/NAD-bd_sf"/>
</dbReference>
<name>D0WFS8_SLAES</name>
<evidence type="ECO:0000313" key="6">
    <source>
        <dbReference type="EMBL" id="EEZ61341.1"/>
    </source>
</evidence>
<dbReference type="Gene3D" id="3.90.700.10">
    <property type="entry name" value="Succinate dehydrogenase/fumarate reductase flavoprotein, catalytic domain"/>
    <property type="match status" value="1"/>
</dbReference>
<dbReference type="PROSITE" id="PS51318">
    <property type="entry name" value="TAT"/>
    <property type="match status" value="1"/>
</dbReference>
<reference evidence="6" key="1">
    <citation type="submission" date="2009-10" db="EMBL/GenBank/DDBJ databases">
        <authorList>
            <person name="Weinstock G."/>
            <person name="Sodergren E."/>
            <person name="Clifton S."/>
            <person name="Fulton L."/>
            <person name="Fulton B."/>
            <person name="Courtney L."/>
            <person name="Fronick C."/>
            <person name="Harrison M."/>
            <person name="Strong C."/>
            <person name="Farmer C."/>
            <person name="Delahaunty K."/>
            <person name="Markovic C."/>
            <person name="Hall O."/>
            <person name="Minx P."/>
            <person name="Tomlinson C."/>
            <person name="Mitreva M."/>
            <person name="Nelson J."/>
            <person name="Hou S."/>
            <person name="Wollam A."/>
            <person name="Pepin K.H."/>
            <person name="Johnson M."/>
            <person name="Bhonagiri V."/>
            <person name="Nash W.E."/>
            <person name="Warren W."/>
            <person name="Chinwalla A."/>
            <person name="Mardis E.R."/>
            <person name="Wilson R.K."/>
        </authorList>
    </citation>
    <scope>NUCLEOTIDE SEQUENCE [LARGE SCALE GENOMIC DNA]</scope>
    <source>
        <strain evidence="6">ATCC 700122</strain>
    </source>
</reference>
<dbReference type="GeneID" id="85007283"/>
<dbReference type="OrthoDB" id="9813348at2"/>
<comment type="caution">
    <text evidence="6">The sequence shown here is derived from an EMBL/GenBank/DDBJ whole genome shotgun (WGS) entry which is preliminary data.</text>
</comment>
<dbReference type="GO" id="GO:0033765">
    <property type="term" value="F:steroid dehydrogenase activity, acting on the CH-CH group of donors"/>
    <property type="evidence" value="ECO:0007669"/>
    <property type="project" value="UniProtKB-ARBA"/>
</dbReference>
<dbReference type="STRING" id="649764.HMPREF0762_00678"/>
<dbReference type="HOGENOM" id="CLU_011398_4_3_11"/>
<dbReference type="PANTHER" id="PTHR43400">
    <property type="entry name" value="FUMARATE REDUCTASE"/>
    <property type="match status" value="1"/>
</dbReference>
<sequence length="544" mass="58095">MEQGISRRSLFKFGGIAAIGAAGAGALAGCGTTESVPAGQAMADVTTAAGHNRSGLPSFFDKPAPIKDVAETKDYDIVVIGAGAPGVPCALAAAEAGAKVALIQKEATASAYGNSGSGIDYENSDPADVAALVNVLMKDSQHRPNRKLLEMWARMSGEAVKWVVDRAAEGGAQVIDQGNEQHKPLLAKTGYNLSFVTSYFGPKPYTTAEGMAALCTVAEKAGVEIFYSTPAEQLVQDDAGKVTGVIAKSGDSHIQFNASKGVVMATGDYQNDTEMLYYYLPDMRYMAPKQSGRTGDGQKMVVWAGGCMENLNHTKMLHDFDAGPASMCDMPFLRTKLDGTRFCNETVEMSLMNCYLLGEKDQGSYTQVFDSAYMDKAASFPGKLIDPEAIRTWMPEENVERTGVIEGYLNTYKADTLEELAKKLEVTDADAFVATVKRFNELCDAGADEDFGLPKEYLQKIDTPPYYGIHRHVRMSAIASGGVVVDENLQCLTPEGAPIEGLYAIGNVAGGFYGGVDYPLTVFGLNLGHNYTQGYVVGKALAAK</sequence>
<dbReference type="PRINTS" id="PR00411">
    <property type="entry name" value="PNDRDTASEI"/>
</dbReference>
<evidence type="ECO:0000313" key="7">
    <source>
        <dbReference type="Proteomes" id="UP000006001"/>
    </source>
</evidence>
<evidence type="ECO:0000256" key="4">
    <source>
        <dbReference type="ARBA" id="ARBA00023002"/>
    </source>
</evidence>
<evidence type="ECO:0000256" key="2">
    <source>
        <dbReference type="ARBA" id="ARBA00022630"/>
    </source>
</evidence>
<feature type="domain" description="FAD-dependent oxidoreductase 2 FAD-binding" evidence="5">
    <location>
        <begin position="76"/>
        <end position="515"/>
    </location>
</feature>
<dbReference type="RefSeq" id="WP_006361923.1">
    <property type="nucleotide sequence ID" value="NZ_GG700630.1"/>
</dbReference>
<dbReference type="eggNOG" id="COG1053">
    <property type="taxonomic scope" value="Bacteria"/>
</dbReference>
<dbReference type="SUPFAM" id="SSF56425">
    <property type="entry name" value="Succinate dehydrogenase/fumarate reductase flavoprotein, catalytic domain"/>
    <property type="match status" value="1"/>
</dbReference>
<keyword evidence="3" id="KW-0274">FAD</keyword>
<organism evidence="6 7">
    <name type="scientific">Slackia exigua (strain ATCC 700122 / DSM 15923 / CIP 105133 / JCM 11022 / KCTC 5966 / S-7)</name>
    <dbReference type="NCBI Taxonomy" id="649764"/>
    <lineage>
        <taxon>Bacteria</taxon>
        <taxon>Bacillati</taxon>
        <taxon>Actinomycetota</taxon>
        <taxon>Coriobacteriia</taxon>
        <taxon>Eggerthellales</taxon>
        <taxon>Eggerthellaceae</taxon>
        <taxon>Slackia</taxon>
    </lineage>
</organism>
<dbReference type="InterPro" id="IPR027477">
    <property type="entry name" value="Succ_DH/fumarate_Rdtase_cat_sf"/>
</dbReference>
<dbReference type="AlphaFoldDB" id="D0WFS8"/>
<dbReference type="InterPro" id="IPR006311">
    <property type="entry name" value="TAT_signal"/>
</dbReference>
<evidence type="ECO:0000256" key="3">
    <source>
        <dbReference type="ARBA" id="ARBA00022827"/>
    </source>
</evidence>
<dbReference type="InterPro" id="IPR003953">
    <property type="entry name" value="FAD-dep_OxRdtase_2_FAD-bd"/>
</dbReference>
<proteinExistence type="predicted"/>
<protein>
    <submittedName>
        <fullName evidence="6">Tat pathway signal sequence domain protein</fullName>
    </submittedName>
</protein>
<dbReference type="Gene3D" id="3.50.50.60">
    <property type="entry name" value="FAD/NAD(P)-binding domain"/>
    <property type="match status" value="1"/>
</dbReference>
<keyword evidence="4" id="KW-0560">Oxidoreductase</keyword>
<gene>
    <name evidence="6" type="ORF">HMPREF0762_00678</name>
</gene>
<dbReference type="PROSITE" id="PS51257">
    <property type="entry name" value="PROKAR_LIPOPROTEIN"/>
    <property type="match status" value="1"/>
</dbReference>
<dbReference type="PANTHER" id="PTHR43400:SF7">
    <property type="entry name" value="FAD-DEPENDENT OXIDOREDUCTASE 2 FAD BINDING DOMAIN-CONTAINING PROTEIN"/>
    <property type="match status" value="1"/>
</dbReference>
<dbReference type="Proteomes" id="UP000006001">
    <property type="component" value="Unassembled WGS sequence"/>
</dbReference>
<accession>D0WFS8</accession>
<keyword evidence="2" id="KW-0285">Flavoprotein</keyword>
<dbReference type="InterPro" id="IPR050315">
    <property type="entry name" value="FAD-oxidoreductase_2"/>
</dbReference>
<evidence type="ECO:0000256" key="1">
    <source>
        <dbReference type="ARBA" id="ARBA00001974"/>
    </source>
</evidence>
<dbReference type="SUPFAM" id="SSF51905">
    <property type="entry name" value="FAD/NAD(P)-binding domain"/>
    <property type="match status" value="1"/>
</dbReference>
<dbReference type="Pfam" id="PF00890">
    <property type="entry name" value="FAD_binding_2"/>
    <property type="match status" value="1"/>
</dbReference>
<dbReference type="EMBL" id="ACUX02000006">
    <property type="protein sequence ID" value="EEZ61341.1"/>
    <property type="molecule type" value="Genomic_DNA"/>
</dbReference>